<feature type="region of interest" description="Disordered" evidence="1">
    <location>
        <begin position="16"/>
        <end position="54"/>
    </location>
</feature>
<proteinExistence type="predicted"/>
<evidence type="ECO:0000313" key="3">
    <source>
        <dbReference type="Proteomes" id="UP001165121"/>
    </source>
</evidence>
<evidence type="ECO:0000313" key="2">
    <source>
        <dbReference type="EMBL" id="GMF41868.1"/>
    </source>
</evidence>
<comment type="caution">
    <text evidence="2">The sequence shown here is derived from an EMBL/GenBank/DDBJ whole genome shotgun (WGS) entry which is preliminary data.</text>
</comment>
<dbReference type="AlphaFoldDB" id="A0A9W7CVC0"/>
<dbReference type="Proteomes" id="UP001165121">
    <property type="component" value="Unassembled WGS sequence"/>
</dbReference>
<keyword evidence="3" id="KW-1185">Reference proteome</keyword>
<organism evidence="2 3">
    <name type="scientific">Phytophthora fragariaefolia</name>
    <dbReference type="NCBI Taxonomy" id="1490495"/>
    <lineage>
        <taxon>Eukaryota</taxon>
        <taxon>Sar</taxon>
        <taxon>Stramenopiles</taxon>
        <taxon>Oomycota</taxon>
        <taxon>Peronosporomycetes</taxon>
        <taxon>Peronosporales</taxon>
        <taxon>Peronosporaceae</taxon>
        <taxon>Phytophthora</taxon>
    </lineage>
</organism>
<feature type="region of interest" description="Disordered" evidence="1">
    <location>
        <begin position="70"/>
        <end position="129"/>
    </location>
</feature>
<accession>A0A9W7CVC0</accession>
<name>A0A9W7CVC0_9STRA</name>
<feature type="compositionally biased region" description="Low complexity" evidence="1">
    <location>
        <begin position="117"/>
        <end position="126"/>
    </location>
</feature>
<dbReference type="OrthoDB" id="95445at2759"/>
<sequence>MDVVCSFGRSVNVDGDEWIDLGLPSTPRGNDAGVGSNSTRDAPKSVDDDNNNNPFAVQESVAKLTKTMRDGIATPQRIEPKQTTIKTQTMSIPKTPQNPLTKPNTTPLYRKCPSRAPPASEAASKAARSKEVCAYLYVCLLQTFK</sequence>
<dbReference type="EMBL" id="BSXT01001384">
    <property type="protein sequence ID" value="GMF41868.1"/>
    <property type="molecule type" value="Genomic_DNA"/>
</dbReference>
<protein>
    <submittedName>
        <fullName evidence="2">Unnamed protein product</fullName>
    </submittedName>
</protein>
<feature type="compositionally biased region" description="Polar residues" evidence="1">
    <location>
        <begin position="81"/>
        <end position="107"/>
    </location>
</feature>
<gene>
    <name evidence="2" type="ORF">Pfra01_001343400</name>
</gene>
<reference evidence="2" key="1">
    <citation type="submission" date="2023-04" db="EMBL/GenBank/DDBJ databases">
        <title>Phytophthora fragariaefolia NBRC 109709.</title>
        <authorList>
            <person name="Ichikawa N."/>
            <person name="Sato H."/>
            <person name="Tonouchi N."/>
        </authorList>
    </citation>
    <scope>NUCLEOTIDE SEQUENCE</scope>
    <source>
        <strain evidence="2">NBRC 109709</strain>
    </source>
</reference>
<evidence type="ECO:0000256" key="1">
    <source>
        <dbReference type="SAM" id="MobiDB-lite"/>
    </source>
</evidence>